<organism evidence="16 17">
    <name type="scientific">Alicyclobacillus acidoterrestris (strain ATCC 49025 / DSM 3922 / CIP 106132 / NCIMB 13137 / GD3B)</name>
    <dbReference type="NCBI Taxonomy" id="1356854"/>
    <lineage>
        <taxon>Bacteria</taxon>
        <taxon>Bacillati</taxon>
        <taxon>Bacillota</taxon>
        <taxon>Bacilli</taxon>
        <taxon>Bacillales</taxon>
        <taxon>Alicyclobacillaceae</taxon>
        <taxon>Alicyclobacillus</taxon>
    </lineage>
</organism>
<dbReference type="STRING" id="1356854.N007_06920"/>
<keyword evidence="9 15" id="KW-0418">Kinase</keyword>
<dbReference type="OrthoDB" id="9803667at2"/>
<evidence type="ECO:0000313" key="17">
    <source>
        <dbReference type="Proteomes" id="UP000829401"/>
    </source>
</evidence>
<dbReference type="FunFam" id="2.40.30.30:FF:000003">
    <property type="entry name" value="Riboflavin biosynthesis protein"/>
    <property type="match status" value="1"/>
</dbReference>
<keyword evidence="12" id="KW-0511">Multifunctional enzyme</keyword>
<dbReference type="AlphaFoldDB" id="T0BZJ8"/>
<accession>T0BZJ8</accession>
<accession>A0A9E6ZHJ1</accession>
<evidence type="ECO:0000256" key="8">
    <source>
        <dbReference type="ARBA" id="ARBA00022741"/>
    </source>
</evidence>
<keyword evidence="6 15" id="KW-0808">Transferase</keyword>
<dbReference type="GO" id="GO:0006747">
    <property type="term" value="P:FAD biosynthetic process"/>
    <property type="evidence" value="ECO:0007669"/>
    <property type="project" value="UniProtKB-UniRule"/>
</dbReference>
<dbReference type="EC" id="2.7.1.26" evidence="15"/>
<dbReference type="Proteomes" id="UP000829401">
    <property type="component" value="Chromosome"/>
</dbReference>
<evidence type="ECO:0000256" key="7">
    <source>
        <dbReference type="ARBA" id="ARBA00022695"/>
    </source>
</evidence>
<evidence type="ECO:0000256" key="3">
    <source>
        <dbReference type="ARBA" id="ARBA00005201"/>
    </source>
</evidence>
<keyword evidence="17" id="KW-1185">Reference proteome</keyword>
<comment type="function">
    <text evidence="1">Catalyzes the phosphorylation of riboflavin to FMN followed by the adenylation of FMN to FAD.</text>
</comment>
<dbReference type="FunFam" id="3.40.50.620:FF:000021">
    <property type="entry name" value="Riboflavin biosynthesis protein"/>
    <property type="match status" value="1"/>
</dbReference>
<dbReference type="InterPro" id="IPR014729">
    <property type="entry name" value="Rossmann-like_a/b/a_fold"/>
</dbReference>
<keyword evidence="8 15" id="KW-0547">Nucleotide-binding</keyword>
<evidence type="ECO:0000256" key="13">
    <source>
        <dbReference type="ARBA" id="ARBA00047880"/>
    </source>
</evidence>
<dbReference type="KEGG" id="aaco:K1I37_10300"/>
<dbReference type="InterPro" id="IPR023465">
    <property type="entry name" value="Riboflavin_kinase_dom_sf"/>
</dbReference>
<keyword evidence="5 15" id="KW-0288">FMN</keyword>
<dbReference type="InterPro" id="IPR023468">
    <property type="entry name" value="Riboflavin_kinase"/>
</dbReference>
<dbReference type="GO" id="GO:0009231">
    <property type="term" value="P:riboflavin biosynthetic process"/>
    <property type="evidence" value="ECO:0007669"/>
    <property type="project" value="InterPro"/>
</dbReference>
<keyword evidence="10 15" id="KW-0274">FAD</keyword>
<dbReference type="EC" id="2.7.7.2" evidence="15"/>
<dbReference type="PIRSF" id="PIRSF004491">
    <property type="entry name" value="FAD_Synth"/>
    <property type="match status" value="1"/>
</dbReference>
<comment type="pathway">
    <text evidence="2 15">Cofactor biosynthesis; FAD biosynthesis; FAD from FMN: step 1/1.</text>
</comment>
<dbReference type="GO" id="GO:0008531">
    <property type="term" value="F:riboflavin kinase activity"/>
    <property type="evidence" value="ECO:0007669"/>
    <property type="project" value="UniProtKB-UniRule"/>
</dbReference>
<dbReference type="Gene3D" id="2.40.30.30">
    <property type="entry name" value="Riboflavin kinase-like"/>
    <property type="match status" value="1"/>
</dbReference>
<reference evidence="17" key="1">
    <citation type="journal article" date="2022" name="G3 (Bethesda)">
        <title>Unveiling the complete genome sequence of Alicyclobacillus acidoterrestris DSM 3922T, a taint-producing strain.</title>
        <authorList>
            <person name="Leonardo I.C."/>
            <person name="Barreto Crespo M.T."/>
            <person name="Gaspar F.B."/>
        </authorList>
    </citation>
    <scope>NUCLEOTIDE SEQUENCE [LARGE SCALE GENOMIC DNA]</scope>
    <source>
        <strain evidence="17">DSM 3922</strain>
    </source>
</reference>
<evidence type="ECO:0000256" key="2">
    <source>
        <dbReference type="ARBA" id="ARBA00004726"/>
    </source>
</evidence>
<dbReference type="NCBIfam" id="NF004160">
    <property type="entry name" value="PRK05627.1-3"/>
    <property type="match status" value="1"/>
</dbReference>
<dbReference type="SUPFAM" id="SSF82114">
    <property type="entry name" value="Riboflavin kinase-like"/>
    <property type="match status" value="1"/>
</dbReference>
<protein>
    <recommendedName>
        <fullName evidence="15">Riboflavin biosynthesis protein</fullName>
    </recommendedName>
    <domain>
        <recommendedName>
            <fullName evidence="15">Riboflavin kinase</fullName>
            <ecNumber evidence="15">2.7.1.26</ecNumber>
        </recommendedName>
        <alternativeName>
            <fullName evidence="15">Flavokinase</fullName>
        </alternativeName>
    </domain>
    <domain>
        <recommendedName>
            <fullName evidence="15">FMN adenylyltransferase</fullName>
            <ecNumber evidence="15">2.7.7.2</ecNumber>
        </recommendedName>
        <alternativeName>
            <fullName evidence="15">FAD pyrophosphorylase</fullName>
        </alternativeName>
        <alternativeName>
            <fullName evidence="15">FAD synthase</fullName>
        </alternativeName>
    </domain>
</protein>
<dbReference type="InterPro" id="IPR002606">
    <property type="entry name" value="Riboflavin_kinase_bac"/>
</dbReference>
<dbReference type="NCBIfam" id="NF004162">
    <property type="entry name" value="PRK05627.1-5"/>
    <property type="match status" value="1"/>
</dbReference>
<evidence type="ECO:0000256" key="6">
    <source>
        <dbReference type="ARBA" id="ARBA00022679"/>
    </source>
</evidence>
<dbReference type="Gene3D" id="3.40.50.620">
    <property type="entry name" value="HUPs"/>
    <property type="match status" value="1"/>
</dbReference>
<gene>
    <name evidence="16" type="ORF">K1I37_10300</name>
</gene>
<sequence length="316" mass="34814">MQVYEVAGLPEISPVPQVLAIGKFDGVHVGHQAILEQARHYLEPGTQFAVLCFEPHPSYVLTGDERYLKSLTPRQEKVRILAEYGVDALYIVRFDTAFASTEAEEFVKSHLARLHLKQIVVGRDFRFGRGGKGDVDALRTFASDIGIGVTVVDAVEENGAKVSSSHIRHHLGEGRVEAVEALLGRPYTITGTVVHGDARGRQIGFPTANLGGTDEYVPPKSGVYAVTAEISRPTGHEHWFGVLNAGFRPTVSGQDFRIEVHLLGFNGDLYGETCRVSFLRRIRDERKFSGLDELKQQIHADCDTAREMLGLPPASR</sequence>
<comment type="similarity">
    <text evidence="15">Belongs to the ribF family.</text>
</comment>
<dbReference type="InterPro" id="IPR015864">
    <property type="entry name" value="FAD_synthase"/>
</dbReference>
<dbReference type="PANTHER" id="PTHR22749">
    <property type="entry name" value="RIBOFLAVIN KINASE/FMN ADENYLYLTRANSFERASE"/>
    <property type="match status" value="1"/>
</dbReference>
<evidence type="ECO:0000256" key="12">
    <source>
        <dbReference type="ARBA" id="ARBA00023268"/>
    </source>
</evidence>
<keyword evidence="11 15" id="KW-0067">ATP-binding</keyword>
<comment type="catalytic activity">
    <reaction evidence="14 15">
        <text>FMN + ATP + H(+) = FAD + diphosphate</text>
        <dbReference type="Rhea" id="RHEA:17237"/>
        <dbReference type="ChEBI" id="CHEBI:15378"/>
        <dbReference type="ChEBI" id="CHEBI:30616"/>
        <dbReference type="ChEBI" id="CHEBI:33019"/>
        <dbReference type="ChEBI" id="CHEBI:57692"/>
        <dbReference type="ChEBI" id="CHEBI:58210"/>
        <dbReference type="EC" id="2.7.7.2"/>
    </reaction>
</comment>
<evidence type="ECO:0000256" key="1">
    <source>
        <dbReference type="ARBA" id="ARBA00002121"/>
    </source>
</evidence>
<dbReference type="Pfam" id="PF06574">
    <property type="entry name" value="FAD_syn"/>
    <property type="match status" value="1"/>
</dbReference>
<dbReference type="SMART" id="SM00904">
    <property type="entry name" value="Flavokinase"/>
    <property type="match status" value="1"/>
</dbReference>
<proteinExistence type="inferred from homology"/>
<evidence type="ECO:0000256" key="11">
    <source>
        <dbReference type="ARBA" id="ARBA00022840"/>
    </source>
</evidence>
<dbReference type="GO" id="GO:0003919">
    <property type="term" value="F:FMN adenylyltransferase activity"/>
    <property type="evidence" value="ECO:0007669"/>
    <property type="project" value="UniProtKB-UniRule"/>
</dbReference>
<dbReference type="Pfam" id="PF01687">
    <property type="entry name" value="Flavokinase"/>
    <property type="match status" value="1"/>
</dbReference>
<dbReference type="InterPro" id="IPR015865">
    <property type="entry name" value="Riboflavin_kinase_bac/euk"/>
</dbReference>
<keyword evidence="7 15" id="KW-0548">Nucleotidyltransferase</keyword>
<evidence type="ECO:0000256" key="9">
    <source>
        <dbReference type="ARBA" id="ARBA00022777"/>
    </source>
</evidence>
<comment type="catalytic activity">
    <reaction evidence="13 15">
        <text>riboflavin + ATP = FMN + ADP + H(+)</text>
        <dbReference type="Rhea" id="RHEA:14357"/>
        <dbReference type="ChEBI" id="CHEBI:15378"/>
        <dbReference type="ChEBI" id="CHEBI:30616"/>
        <dbReference type="ChEBI" id="CHEBI:57986"/>
        <dbReference type="ChEBI" id="CHEBI:58210"/>
        <dbReference type="ChEBI" id="CHEBI:456216"/>
        <dbReference type="EC" id="2.7.1.26"/>
    </reaction>
</comment>
<evidence type="ECO:0000313" key="16">
    <source>
        <dbReference type="EMBL" id="UNO47146.1"/>
    </source>
</evidence>
<evidence type="ECO:0000256" key="5">
    <source>
        <dbReference type="ARBA" id="ARBA00022643"/>
    </source>
</evidence>
<dbReference type="eggNOG" id="COG0196">
    <property type="taxonomic scope" value="Bacteria"/>
</dbReference>
<dbReference type="PANTHER" id="PTHR22749:SF6">
    <property type="entry name" value="RIBOFLAVIN KINASE"/>
    <property type="match status" value="1"/>
</dbReference>
<dbReference type="EMBL" id="CP080467">
    <property type="protein sequence ID" value="UNO47146.1"/>
    <property type="molecule type" value="Genomic_DNA"/>
</dbReference>
<dbReference type="GO" id="GO:0009398">
    <property type="term" value="P:FMN biosynthetic process"/>
    <property type="evidence" value="ECO:0007669"/>
    <property type="project" value="UniProtKB-UniRule"/>
</dbReference>
<comment type="pathway">
    <text evidence="3 15">Cofactor biosynthesis; FMN biosynthesis; FMN from riboflavin (ATP route): step 1/1.</text>
</comment>
<evidence type="ECO:0000256" key="15">
    <source>
        <dbReference type="PIRNR" id="PIRNR004491"/>
    </source>
</evidence>
<dbReference type="GO" id="GO:0005524">
    <property type="term" value="F:ATP binding"/>
    <property type="evidence" value="ECO:0007669"/>
    <property type="project" value="UniProtKB-UniRule"/>
</dbReference>
<dbReference type="SUPFAM" id="SSF52374">
    <property type="entry name" value="Nucleotidylyl transferase"/>
    <property type="match status" value="1"/>
</dbReference>
<dbReference type="NCBIfam" id="TIGR00083">
    <property type="entry name" value="ribF"/>
    <property type="match status" value="1"/>
</dbReference>
<evidence type="ECO:0000256" key="4">
    <source>
        <dbReference type="ARBA" id="ARBA00022630"/>
    </source>
</evidence>
<evidence type="ECO:0000256" key="10">
    <source>
        <dbReference type="ARBA" id="ARBA00022827"/>
    </source>
</evidence>
<evidence type="ECO:0000256" key="14">
    <source>
        <dbReference type="ARBA" id="ARBA00049494"/>
    </source>
</evidence>
<dbReference type="RefSeq" id="WP_021296421.1">
    <property type="nucleotide sequence ID" value="NZ_AURB01000129.1"/>
</dbReference>
<dbReference type="CDD" id="cd02064">
    <property type="entry name" value="FAD_synthetase_N"/>
    <property type="match status" value="1"/>
</dbReference>
<keyword evidence="4 15" id="KW-0285">Flavoprotein</keyword>
<name>T0BZJ8_ALIAG</name>